<evidence type="ECO:0000256" key="2">
    <source>
        <dbReference type="ARBA" id="ARBA00022980"/>
    </source>
</evidence>
<evidence type="ECO:0000256" key="6">
    <source>
        <dbReference type="SAM" id="Phobius"/>
    </source>
</evidence>
<keyword evidence="6" id="KW-1133">Transmembrane helix</keyword>
<dbReference type="Gene3D" id="6.10.140.1730">
    <property type="match status" value="1"/>
</dbReference>
<keyword evidence="6" id="KW-0812">Transmembrane</keyword>
<evidence type="ECO:0000256" key="3">
    <source>
        <dbReference type="ARBA" id="ARBA00023274"/>
    </source>
</evidence>
<comment type="similarity">
    <text evidence="1 4">Belongs to the eukaryotic ribosomal protein eL29 family.</text>
</comment>
<feature type="region of interest" description="Disordered" evidence="5">
    <location>
        <begin position="45"/>
        <end position="77"/>
    </location>
</feature>
<proteinExistence type="inferred from homology"/>
<protein>
    <recommendedName>
        <fullName evidence="4">60S ribosomal protein L29</fullName>
    </recommendedName>
</protein>
<keyword evidence="6" id="KW-0472">Membrane</keyword>
<keyword evidence="2 4" id="KW-0689">Ribosomal protein</keyword>
<dbReference type="PANTHER" id="PTHR12884">
    <property type="entry name" value="60S RIBOSOMAL PROTEIN L29"/>
    <property type="match status" value="1"/>
</dbReference>
<accession>A0AAV7Z7E5</accession>
<dbReference type="Proteomes" id="UP001146793">
    <property type="component" value="Unassembled WGS sequence"/>
</dbReference>
<evidence type="ECO:0000313" key="7">
    <source>
        <dbReference type="EMBL" id="KAJ3437997.1"/>
    </source>
</evidence>
<dbReference type="PANTHER" id="PTHR12884:SF0">
    <property type="entry name" value="60S RIBOSOMAL PROTEIN L29"/>
    <property type="match status" value="1"/>
</dbReference>
<feature type="transmembrane region" description="Helical" evidence="6">
    <location>
        <begin position="20"/>
        <end position="40"/>
    </location>
</feature>
<organism evidence="7 8">
    <name type="scientific">Anaeramoeba flamelloides</name>
    <dbReference type="NCBI Taxonomy" id="1746091"/>
    <lineage>
        <taxon>Eukaryota</taxon>
        <taxon>Metamonada</taxon>
        <taxon>Anaeramoebidae</taxon>
        <taxon>Anaeramoeba</taxon>
    </lineage>
</organism>
<dbReference type="GO" id="GO:0022625">
    <property type="term" value="C:cytosolic large ribosomal subunit"/>
    <property type="evidence" value="ECO:0007669"/>
    <property type="project" value="TreeGrafter"/>
</dbReference>
<dbReference type="EMBL" id="JANTQA010000033">
    <property type="protein sequence ID" value="KAJ3437997.1"/>
    <property type="molecule type" value="Genomic_DNA"/>
</dbReference>
<gene>
    <name evidence="7" type="ORF">M0812_17175</name>
</gene>
<evidence type="ECO:0000256" key="4">
    <source>
        <dbReference type="RuleBase" id="RU364026"/>
    </source>
</evidence>
<dbReference type="InterPro" id="IPR002673">
    <property type="entry name" value="Ribosomal_eL29"/>
</dbReference>
<feature type="compositionally biased region" description="Basic residues" evidence="5">
    <location>
        <begin position="45"/>
        <end position="76"/>
    </location>
</feature>
<dbReference type="GO" id="GO:0002181">
    <property type="term" value="P:cytoplasmic translation"/>
    <property type="evidence" value="ECO:0007669"/>
    <property type="project" value="TreeGrafter"/>
</dbReference>
<reference evidence="7" key="1">
    <citation type="submission" date="2022-08" db="EMBL/GenBank/DDBJ databases">
        <title>Novel sulphate-reducing endosymbionts in the free-living metamonad Anaeramoeba.</title>
        <authorList>
            <person name="Jerlstrom-Hultqvist J."/>
            <person name="Cepicka I."/>
            <person name="Gallot-Lavallee L."/>
            <person name="Salas-Leiva D."/>
            <person name="Curtis B.A."/>
            <person name="Zahonova K."/>
            <person name="Pipaliya S."/>
            <person name="Dacks J."/>
            <person name="Roger A.J."/>
        </authorList>
    </citation>
    <scope>NUCLEOTIDE SEQUENCE</scope>
    <source>
        <strain evidence="7">Busselton2</strain>
    </source>
</reference>
<comment type="caution">
    <text evidence="7">The sequence shown here is derived from an EMBL/GenBank/DDBJ whole genome shotgun (WGS) entry which is preliminary data.</text>
</comment>
<sequence>MISLKLTRATNSFSEYGVVLQRSILLLFFHFFSFIPIDYYKPKMTKRRNHSNHNQNRKHHRNGIKKPKRQRHRTKKGMYLPFAKNLKFVRKGTLKAKMEKKKNQEKEMEVVKN</sequence>
<dbReference type="Pfam" id="PF01779">
    <property type="entry name" value="Ribosomal_L29e"/>
    <property type="match status" value="1"/>
</dbReference>
<name>A0AAV7Z7E5_9EUKA</name>
<evidence type="ECO:0000256" key="5">
    <source>
        <dbReference type="SAM" id="MobiDB-lite"/>
    </source>
</evidence>
<evidence type="ECO:0000313" key="8">
    <source>
        <dbReference type="Proteomes" id="UP001146793"/>
    </source>
</evidence>
<keyword evidence="3 4" id="KW-0687">Ribonucleoprotein</keyword>
<evidence type="ECO:0000256" key="1">
    <source>
        <dbReference type="ARBA" id="ARBA00010247"/>
    </source>
</evidence>
<dbReference type="GO" id="GO:0003735">
    <property type="term" value="F:structural constituent of ribosome"/>
    <property type="evidence" value="ECO:0007669"/>
    <property type="project" value="UniProtKB-UniRule"/>
</dbReference>
<dbReference type="AlphaFoldDB" id="A0AAV7Z7E5"/>